<keyword evidence="1" id="KW-0808">Transferase</keyword>
<dbReference type="InterPro" id="IPR003594">
    <property type="entry name" value="HATPase_dom"/>
</dbReference>
<dbReference type="Pfam" id="PF13581">
    <property type="entry name" value="HATPase_c_2"/>
    <property type="match status" value="1"/>
</dbReference>
<evidence type="ECO:0000259" key="2">
    <source>
        <dbReference type="Pfam" id="PF13581"/>
    </source>
</evidence>
<dbReference type="RefSeq" id="WP_378262007.1">
    <property type="nucleotide sequence ID" value="NZ_JBHSIT010000011.1"/>
</dbReference>
<keyword evidence="3" id="KW-0067">ATP-binding</keyword>
<evidence type="ECO:0000256" key="1">
    <source>
        <dbReference type="ARBA" id="ARBA00022527"/>
    </source>
</evidence>
<protein>
    <submittedName>
        <fullName evidence="3">ATP-binding protein</fullName>
    </submittedName>
</protein>
<evidence type="ECO:0000313" key="4">
    <source>
        <dbReference type="Proteomes" id="UP001595872"/>
    </source>
</evidence>
<reference evidence="4" key="1">
    <citation type="journal article" date="2019" name="Int. J. Syst. Evol. Microbiol.">
        <title>The Global Catalogue of Microorganisms (GCM) 10K type strain sequencing project: providing services to taxonomists for standard genome sequencing and annotation.</title>
        <authorList>
            <consortium name="The Broad Institute Genomics Platform"/>
            <consortium name="The Broad Institute Genome Sequencing Center for Infectious Disease"/>
            <person name="Wu L."/>
            <person name="Ma J."/>
        </authorList>
    </citation>
    <scope>NUCLEOTIDE SEQUENCE [LARGE SCALE GENOMIC DNA]</scope>
    <source>
        <strain evidence="4">KLKA75</strain>
    </source>
</reference>
<dbReference type="SUPFAM" id="SSF55874">
    <property type="entry name" value="ATPase domain of HSP90 chaperone/DNA topoisomerase II/histidine kinase"/>
    <property type="match status" value="1"/>
</dbReference>
<keyword evidence="1" id="KW-0418">Kinase</keyword>
<dbReference type="EMBL" id="JBHSIT010000011">
    <property type="protein sequence ID" value="MFC4912275.1"/>
    <property type="molecule type" value="Genomic_DNA"/>
</dbReference>
<organism evidence="3 4">
    <name type="scientific">Actinomadura gamaensis</name>
    <dbReference type="NCBI Taxonomy" id="1763541"/>
    <lineage>
        <taxon>Bacteria</taxon>
        <taxon>Bacillati</taxon>
        <taxon>Actinomycetota</taxon>
        <taxon>Actinomycetes</taxon>
        <taxon>Streptosporangiales</taxon>
        <taxon>Thermomonosporaceae</taxon>
        <taxon>Actinomadura</taxon>
    </lineage>
</organism>
<name>A0ABV9U6W7_9ACTN</name>
<accession>A0ABV9U6W7</accession>
<dbReference type="GO" id="GO:0005524">
    <property type="term" value="F:ATP binding"/>
    <property type="evidence" value="ECO:0007669"/>
    <property type="project" value="UniProtKB-KW"/>
</dbReference>
<dbReference type="InterPro" id="IPR050267">
    <property type="entry name" value="Anti-sigma-factor_SerPK"/>
</dbReference>
<keyword evidence="3" id="KW-0547">Nucleotide-binding</keyword>
<dbReference type="Proteomes" id="UP001595872">
    <property type="component" value="Unassembled WGS sequence"/>
</dbReference>
<keyword evidence="4" id="KW-1185">Reference proteome</keyword>
<gene>
    <name evidence="3" type="ORF">ACFPCY_33590</name>
</gene>
<dbReference type="Gene3D" id="3.30.565.10">
    <property type="entry name" value="Histidine kinase-like ATPase, C-terminal domain"/>
    <property type="match status" value="1"/>
</dbReference>
<proteinExistence type="predicted"/>
<feature type="domain" description="Histidine kinase/HSP90-like ATPase" evidence="2">
    <location>
        <begin position="30"/>
        <end position="139"/>
    </location>
</feature>
<dbReference type="PANTHER" id="PTHR35526:SF3">
    <property type="entry name" value="ANTI-SIGMA-F FACTOR RSBW"/>
    <property type="match status" value="1"/>
</dbReference>
<evidence type="ECO:0000313" key="3">
    <source>
        <dbReference type="EMBL" id="MFC4912275.1"/>
    </source>
</evidence>
<keyword evidence="1" id="KW-0723">Serine/threonine-protein kinase</keyword>
<dbReference type="CDD" id="cd16936">
    <property type="entry name" value="HATPase_RsbW-like"/>
    <property type="match status" value="1"/>
</dbReference>
<comment type="caution">
    <text evidence="3">The sequence shown here is derived from an EMBL/GenBank/DDBJ whole genome shotgun (WGS) entry which is preliminary data.</text>
</comment>
<sequence length="160" mass="17256">MQNCKWRYSTAAEWLHGPGEMRWRRTFSGQVSQVSAARHFARAMFAGDICADVVEFVVGELTANTLRHTRSADEGGWFGVELAYGDPVYVGITDIGGRGIPTIRQPDATSESGRGLYAVSQLAISLGIHGSPALGHTVWVDLDRHQDLQTPAGLGTSLAS</sequence>
<dbReference type="InterPro" id="IPR036890">
    <property type="entry name" value="HATPase_C_sf"/>
</dbReference>
<dbReference type="PANTHER" id="PTHR35526">
    <property type="entry name" value="ANTI-SIGMA-F FACTOR RSBW-RELATED"/>
    <property type="match status" value="1"/>
</dbReference>